<protein>
    <submittedName>
        <fullName evidence="1">Str. FM013</fullName>
    </submittedName>
</protein>
<organism evidence="1 2">
    <name type="scientific">Penicillium camemberti (strain FM 013)</name>
    <dbReference type="NCBI Taxonomy" id="1429867"/>
    <lineage>
        <taxon>Eukaryota</taxon>
        <taxon>Fungi</taxon>
        <taxon>Dikarya</taxon>
        <taxon>Ascomycota</taxon>
        <taxon>Pezizomycotina</taxon>
        <taxon>Eurotiomycetes</taxon>
        <taxon>Eurotiomycetidae</taxon>
        <taxon>Eurotiales</taxon>
        <taxon>Aspergillaceae</taxon>
        <taxon>Penicillium</taxon>
    </lineage>
</organism>
<dbReference type="Proteomes" id="UP000053732">
    <property type="component" value="Unassembled WGS sequence"/>
</dbReference>
<sequence>MLRKVRGRFGDKLNPDDAFLSYYDVRLTREDMQTLKNDWLTDNVGLNGETILPAGTYKLICHRSFHSGRSKS</sequence>
<gene>
    <name evidence="1" type="ORF">PCAMFM013_S023g000110</name>
</gene>
<reference evidence="1 2" key="1">
    <citation type="journal article" date="2014" name="Nat. Commun.">
        <title>Multiple recent horizontal transfers of a large genomic region in cheese making fungi.</title>
        <authorList>
            <person name="Cheeseman K."/>
            <person name="Ropars J."/>
            <person name="Renault P."/>
            <person name="Dupont J."/>
            <person name="Gouzy J."/>
            <person name="Branca A."/>
            <person name="Abraham A.L."/>
            <person name="Ceppi M."/>
            <person name="Conseiller E."/>
            <person name="Debuchy R."/>
            <person name="Malagnac F."/>
            <person name="Goarin A."/>
            <person name="Silar P."/>
            <person name="Lacoste S."/>
            <person name="Sallet E."/>
            <person name="Bensimon A."/>
            <person name="Giraud T."/>
            <person name="Brygoo Y."/>
        </authorList>
    </citation>
    <scope>NUCLEOTIDE SEQUENCE [LARGE SCALE GENOMIC DNA]</scope>
    <source>
        <strain evidence="2">FM 013</strain>
    </source>
</reference>
<name>A0A0G4PMI5_PENC3</name>
<proteinExistence type="predicted"/>
<dbReference type="AlphaFoldDB" id="A0A0G4PMI5"/>
<accession>A0A0G4PMI5</accession>
<keyword evidence="2" id="KW-1185">Reference proteome</keyword>
<evidence type="ECO:0000313" key="2">
    <source>
        <dbReference type="Proteomes" id="UP000053732"/>
    </source>
</evidence>
<evidence type="ECO:0000313" key="1">
    <source>
        <dbReference type="EMBL" id="CRL27652.1"/>
    </source>
</evidence>
<dbReference type="EMBL" id="HG793156">
    <property type="protein sequence ID" value="CRL27652.1"/>
    <property type="molecule type" value="Genomic_DNA"/>
</dbReference>
<dbReference type="STRING" id="1429867.A0A0G4PMI5"/>